<name>A0ABU1UMX3_9ACTN</name>
<sequence length="439" mass="43609">MRNKLAKNSIAVGLVTLIVTAGLSFSAQGAPGDVAQSNSSAITATGLTGIINSDQCTAESADGTPTDGTGTCGVGLGASQPAVTSFDQTASTSLDGNKGVSTADAEVAGTGIAALTTIDLSPVAEDLEGIDTGTVLDPIVGNLGPLLDTALDLLGLSLDDLLTGIQDAVTGPLTTALQQAIPVTAQIGAVTSTCDATAGDGATGNATVSGIDITIVLPGDNDIIIPIALETDPNSALVGSVAPAQLVAGLVNGIEDTLTESLNGALGPLADLVDNVQTSIIDPILAQVGPAILDPLGEALIPLIDGTVNKQVSGDGGESIEVTAVDLNVIGETATLALARTSCGPNSLVAADDEDTQADEDVDQDVDVDVDTDTDVDADVDVDADADAAADADSQADADVTTTLPATGSPNLLPFWMLGLGLLLFGATVLLNEKRRLQI</sequence>
<keyword evidence="2" id="KW-1133">Transmembrane helix</keyword>
<feature type="compositionally biased region" description="Acidic residues" evidence="1">
    <location>
        <begin position="351"/>
        <end position="381"/>
    </location>
</feature>
<evidence type="ECO:0000313" key="4">
    <source>
        <dbReference type="EMBL" id="MDR7086532.1"/>
    </source>
</evidence>
<dbReference type="Proteomes" id="UP001257739">
    <property type="component" value="Unassembled WGS sequence"/>
</dbReference>
<evidence type="ECO:0000256" key="3">
    <source>
        <dbReference type="SAM" id="SignalP"/>
    </source>
</evidence>
<dbReference type="EMBL" id="JAVDWH010000001">
    <property type="protein sequence ID" value="MDR7086532.1"/>
    <property type="molecule type" value="Genomic_DNA"/>
</dbReference>
<proteinExistence type="predicted"/>
<feature type="region of interest" description="Disordered" evidence="1">
    <location>
        <begin position="348"/>
        <end position="381"/>
    </location>
</feature>
<accession>A0ABU1UMX3</accession>
<organism evidence="4 5">
    <name type="scientific">Aeromicrobium panaciterrae</name>
    <dbReference type="NCBI Taxonomy" id="363861"/>
    <lineage>
        <taxon>Bacteria</taxon>
        <taxon>Bacillati</taxon>
        <taxon>Actinomycetota</taxon>
        <taxon>Actinomycetes</taxon>
        <taxon>Propionibacteriales</taxon>
        <taxon>Nocardioidaceae</taxon>
        <taxon>Aeromicrobium</taxon>
    </lineage>
</organism>
<feature type="chain" id="PRO_5046078532" description="LPXTG cell wall anchor domain-containing protein" evidence="3">
    <location>
        <begin position="30"/>
        <end position="439"/>
    </location>
</feature>
<evidence type="ECO:0008006" key="6">
    <source>
        <dbReference type="Google" id="ProtNLM"/>
    </source>
</evidence>
<keyword evidence="2" id="KW-0812">Transmembrane</keyword>
<keyword evidence="2" id="KW-0472">Membrane</keyword>
<dbReference type="RefSeq" id="WP_309968535.1">
    <property type="nucleotide sequence ID" value="NZ_JAVDWH010000001.1"/>
</dbReference>
<keyword evidence="3" id="KW-0732">Signal</keyword>
<protein>
    <recommendedName>
        <fullName evidence="6">LPXTG cell wall anchor domain-containing protein</fullName>
    </recommendedName>
</protein>
<feature type="signal peptide" evidence="3">
    <location>
        <begin position="1"/>
        <end position="29"/>
    </location>
</feature>
<evidence type="ECO:0000313" key="5">
    <source>
        <dbReference type="Proteomes" id="UP001257739"/>
    </source>
</evidence>
<keyword evidence="5" id="KW-1185">Reference proteome</keyword>
<feature type="transmembrane region" description="Helical" evidence="2">
    <location>
        <begin position="413"/>
        <end position="431"/>
    </location>
</feature>
<evidence type="ECO:0000256" key="1">
    <source>
        <dbReference type="SAM" id="MobiDB-lite"/>
    </source>
</evidence>
<evidence type="ECO:0000256" key="2">
    <source>
        <dbReference type="SAM" id="Phobius"/>
    </source>
</evidence>
<gene>
    <name evidence="4" type="ORF">J2X11_001371</name>
</gene>
<comment type="caution">
    <text evidence="4">The sequence shown here is derived from an EMBL/GenBank/DDBJ whole genome shotgun (WGS) entry which is preliminary data.</text>
</comment>
<reference evidence="4 5" key="1">
    <citation type="submission" date="2023-07" db="EMBL/GenBank/DDBJ databases">
        <title>Sorghum-associated microbial communities from plants grown in Nebraska, USA.</title>
        <authorList>
            <person name="Schachtman D."/>
        </authorList>
    </citation>
    <scope>NUCLEOTIDE SEQUENCE [LARGE SCALE GENOMIC DNA]</scope>
    <source>
        <strain evidence="4 5">BE248</strain>
    </source>
</reference>